<dbReference type="PANTHER" id="PTHR37540">
    <property type="entry name" value="TRANSCRIPTION FACTOR (ACR-2), PUTATIVE-RELATED-RELATED"/>
    <property type="match status" value="1"/>
</dbReference>
<dbReference type="PANTHER" id="PTHR37540:SF10">
    <property type="entry name" value="SIGMA-70 REGION 2 FAMILY PROTEIN"/>
    <property type="match status" value="1"/>
</dbReference>
<sequence>MSGKGDELQFIHSYQPELLGVTSAEAQRRVHSHAAWAAHAKARRQRLVKYQAIKAHSNPEKEKQPSTRMATEIGVATIPSPVSLLGADRRDPFGSFARHLVPMEDFLLDYYMHNVVPCSNIQRNGFNHLESCTQYLNKQFVQLAATNASSLDGLFLVASRHVSQCLPHMGPYFTQLALQYKIACARSLMEEISSLDTRSSLSDSTVILPLFLAQDEILVGDIILTKRHIQGAIQMVKHNGVVQKIDFSAFPYDLIQKDMVDSSHIQPVAPLH</sequence>
<name>A0A3D8SNT3_9HELO</name>
<dbReference type="Proteomes" id="UP000256328">
    <property type="component" value="Unassembled WGS sequence"/>
</dbReference>
<dbReference type="OrthoDB" id="5620at2759"/>
<proteinExistence type="predicted"/>
<gene>
    <name evidence="1" type="ORF">BP5796_03651</name>
</gene>
<dbReference type="EMBL" id="PDLN01000004">
    <property type="protein sequence ID" value="RDW87957.1"/>
    <property type="molecule type" value="Genomic_DNA"/>
</dbReference>
<dbReference type="InterPro" id="IPR021858">
    <property type="entry name" value="Fun_TF"/>
</dbReference>
<reference evidence="1 2" key="1">
    <citation type="journal article" date="2018" name="IMA Fungus">
        <title>IMA Genome-F 9: Draft genome sequence of Annulohypoxylon stygium, Aspergillus mulundensis, Berkeleyomyces basicola (syn. Thielaviopsis basicola), Ceratocystis smalleyi, two Cercospora beticola strains, Coleophoma cylindrospora, Fusarium fracticaudum, Phialophora cf. hyalina, and Morchella septimelata.</title>
        <authorList>
            <person name="Wingfield B.D."/>
            <person name="Bills G.F."/>
            <person name="Dong Y."/>
            <person name="Huang W."/>
            <person name="Nel W.J."/>
            <person name="Swalarsk-Parry B.S."/>
            <person name="Vaghefi N."/>
            <person name="Wilken P.M."/>
            <person name="An Z."/>
            <person name="de Beer Z.W."/>
            <person name="De Vos L."/>
            <person name="Chen L."/>
            <person name="Duong T.A."/>
            <person name="Gao Y."/>
            <person name="Hammerbacher A."/>
            <person name="Kikkert J.R."/>
            <person name="Li Y."/>
            <person name="Li H."/>
            <person name="Li K."/>
            <person name="Li Q."/>
            <person name="Liu X."/>
            <person name="Ma X."/>
            <person name="Naidoo K."/>
            <person name="Pethybridge S.J."/>
            <person name="Sun J."/>
            <person name="Steenkamp E.T."/>
            <person name="van der Nest M.A."/>
            <person name="van Wyk S."/>
            <person name="Wingfield M.J."/>
            <person name="Xiong C."/>
            <person name="Yue Q."/>
            <person name="Zhang X."/>
        </authorList>
    </citation>
    <scope>NUCLEOTIDE SEQUENCE [LARGE SCALE GENOMIC DNA]</scope>
    <source>
        <strain evidence="1 2">BP5796</strain>
    </source>
</reference>
<keyword evidence="2" id="KW-1185">Reference proteome</keyword>
<accession>A0A3D8SNT3</accession>
<evidence type="ECO:0000313" key="2">
    <source>
        <dbReference type="Proteomes" id="UP000256328"/>
    </source>
</evidence>
<organism evidence="1 2">
    <name type="scientific">Coleophoma crateriformis</name>
    <dbReference type="NCBI Taxonomy" id="565419"/>
    <lineage>
        <taxon>Eukaryota</taxon>
        <taxon>Fungi</taxon>
        <taxon>Dikarya</taxon>
        <taxon>Ascomycota</taxon>
        <taxon>Pezizomycotina</taxon>
        <taxon>Leotiomycetes</taxon>
        <taxon>Helotiales</taxon>
        <taxon>Dermateaceae</taxon>
        <taxon>Coleophoma</taxon>
    </lineage>
</organism>
<comment type="caution">
    <text evidence="1">The sequence shown here is derived from an EMBL/GenBank/DDBJ whole genome shotgun (WGS) entry which is preliminary data.</text>
</comment>
<dbReference type="Pfam" id="PF11951">
    <property type="entry name" value="Fungal_trans_2"/>
    <property type="match status" value="1"/>
</dbReference>
<dbReference type="AlphaFoldDB" id="A0A3D8SNT3"/>
<evidence type="ECO:0000313" key="1">
    <source>
        <dbReference type="EMBL" id="RDW87957.1"/>
    </source>
</evidence>
<protein>
    <submittedName>
        <fullName evidence="1">Uncharacterized protein</fullName>
    </submittedName>
</protein>